<evidence type="ECO:0000313" key="3">
    <source>
        <dbReference type="Proteomes" id="UP000238007"/>
    </source>
</evidence>
<comment type="caution">
    <text evidence="2">The sequence shown here is derived from an EMBL/GenBank/DDBJ whole genome shotgun (WGS) entry which is preliminary data.</text>
</comment>
<dbReference type="GO" id="GO:0043448">
    <property type="term" value="P:alkane catabolic process"/>
    <property type="evidence" value="ECO:0007669"/>
    <property type="project" value="TreeGrafter"/>
</dbReference>
<dbReference type="PIRSF" id="PIRSF029720">
    <property type="entry name" value="UCP029720"/>
    <property type="match status" value="1"/>
</dbReference>
<keyword evidence="2" id="KW-0449">Lipoprotein</keyword>
<evidence type="ECO:0000256" key="1">
    <source>
        <dbReference type="SAM" id="SignalP"/>
    </source>
</evidence>
<dbReference type="PANTHER" id="PTHR39335">
    <property type="entry name" value="BLL4220 PROTEIN"/>
    <property type="match status" value="1"/>
</dbReference>
<keyword evidence="3" id="KW-1185">Reference proteome</keyword>
<dbReference type="Proteomes" id="UP000238007">
    <property type="component" value="Unassembled WGS sequence"/>
</dbReference>
<organism evidence="2 3">
    <name type="scientific">Yoonia maritima</name>
    <dbReference type="NCBI Taxonomy" id="1435347"/>
    <lineage>
        <taxon>Bacteria</taxon>
        <taxon>Pseudomonadati</taxon>
        <taxon>Pseudomonadota</taxon>
        <taxon>Alphaproteobacteria</taxon>
        <taxon>Rhodobacterales</taxon>
        <taxon>Paracoccaceae</taxon>
        <taxon>Yoonia</taxon>
    </lineage>
</organism>
<accession>A0A2T0VZR1</accession>
<proteinExistence type="predicted"/>
<sequence>MKTTILTLMMIEGLIASGAYAAGPETPPATVSGGLLTDANGMSLYTFTPDTATSSECNGSCSNSWPPLTADADSSETGAFTIITRDDGQMQWLHAGRPLYRWVNDKVPGDTTGDGIGGNWHLARP</sequence>
<evidence type="ECO:0000313" key="2">
    <source>
        <dbReference type="EMBL" id="PRY78046.1"/>
    </source>
</evidence>
<protein>
    <submittedName>
        <fullName evidence="2">Putative lipoprotein with Yx(FWY)xxD motif</fullName>
    </submittedName>
</protein>
<dbReference type="InterPro" id="IPR005297">
    <property type="entry name" value="Lipoprotein_repeat"/>
</dbReference>
<feature type="signal peptide" evidence="1">
    <location>
        <begin position="1"/>
        <end position="21"/>
    </location>
</feature>
<dbReference type="RefSeq" id="WP_165793337.1">
    <property type="nucleotide sequence ID" value="NZ_PVTP01000004.1"/>
</dbReference>
<keyword evidence="1" id="KW-0732">Signal</keyword>
<dbReference type="AlphaFoldDB" id="A0A2T0VZR1"/>
<dbReference type="Pfam" id="PF03640">
    <property type="entry name" value="Lipoprotein_15"/>
    <property type="match status" value="2"/>
</dbReference>
<dbReference type="PANTHER" id="PTHR39335:SF1">
    <property type="entry name" value="BLL4220 PROTEIN"/>
    <property type="match status" value="1"/>
</dbReference>
<reference evidence="2 3" key="1">
    <citation type="submission" date="2018-03" db="EMBL/GenBank/DDBJ databases">
        <title>Genomic Encyclopedia of Archaeal and Bacterial Type Strains, Phase II (KMG-II): from individual species to whole genera.</title>
        <authorList>
            <person name="Goeker M."/>
        </authorList>
    </citation>
    <scope>NUCLEOTIDE SEQUENCE [LARGE SCALE GENOMIC DNA]</scope>
    <source>
        <strain evidence="2 3">DSM 101533</strain>
    </source>
</reference>
<name>A0A2T0VZR1_9RHOB</name>
<gene>
    <name evidence="2" type="ORF">CLV80_1047</name>
</gene>
<dbReference type="InterPro" id="IPR014558">
    <property type="entry name" value="UCP029720"/>
</dbReference>
<dbReference type="EMBL" id="PVTP01000004">
    <property type="protein sequence ID" value="PRY78046.1"/>
    <property type="molecule type" value="Genomic_DNA"/>
</dbReference>
<feature type="chain" id="PRO_5015451247" evidence="1">
    <location>
        <begin position="22"/>
        <end position="125"/>
    </location>
</feature>